<dbReference type="UniPathway" id="UPA00074">
    <property type="reaction ID" value="UER00126"/>
</dbReference>
<comment type="caution">
    <text evidence="8">The sequence shown here is derived from an EMBL/GenBank/DDBJ whole genome shotgun (WGS) entry which is preliminary data.</text>
</comment>
<dbReference type="PANTHER" id="PTHR43369">
    <property type="entry name" value="PHOSPHORIBOSYLGLYCINAMIDE FORMYLTRANSFERASE"/>
    <property type="match status" value="1"/>
</dbReference>
<comment type="caution">
    <text evidence="6">Lacks conserved residue(s) required for the propagation of feature annotation.</text>
</comment>
<dbReference type="GO" id="GO:0004644">
    <property type="term" value="F:phosphoribosylglycinamide formyltransferase activity"/>
    <property type="evidence" value="ECO:0007669"/>
    <property type="project" value="UniProtKB-UniRule"/>
</dbReference>
<gene>
    <name evidence="6" type="primary">purN</name>
    <name evidence="8" type="ORF">C5Y93_27945</name>
</gene>
<accession>A0A2S8GCI9</accession>
<dbReference type="Pfam" id="PF00551">
    <property type="entry name" value="Formyl_trans_N"/>
    <property type="match status" value="1"/>
</dbReference>
<dbReference type="PROSITE" id="PS00373">
    <property type="entry name" value="GART"/>
    <property type="match status" value="1"/>
</dbReference>
<dbReference type="SUPFAM" id="SSF53328">
    <property type="entry name" value="Formyltransferase"/>
    <property type="match status" value="1"/>
</dbReference>
<feature type="site" description="Raises pKa of active site His" evidence="6">
    <location>
        <position position="163"/>
    </location>
</feature>
<comment type="similarity">
    <text evidence="4 6">Belongs to the GART family.</text>
</comment>
<dbReference type="InterPro" id="IPR001555">
    <property type="entry name" value="GART_AS"/>
</dbReference>
<feature type="active site" description="Proton donor" evidence="6">
    <location>
        <position position="122"/>
    </location>
</feature>
<evidence type="ECO:0000256" key="1">
    <source>
        <dbReference type="ARBA" id="ARBA00005054"/>
    </source>
</evidence>
<evidence type="ECO:0000256" key="5">
    <source>
        <dbReference type="ARBA" id="ARBA00047664"/>
    </source>
</evidence>
<dbReference type="Proteomes" id="UP000237819">
    <property type="component" value="Unassembled WGS sequence"/>
</dbReference>
<dbReference type="CDD" id="cd08645">
    <property type="entry name" value="FMT_core_GART"/>
    <property type="match status" value="1"/>
</dbReference>
<name>A0A2S8GCI9_9BACT</name>
<feature type="binding site" evidence="6">
    <location>
        <position position="120"/>
    </location>
    <ligand>
        <name>(6R)-10-formyltetrahydrofolate</name>
        <dbReference type="ChEBI" id="CHEBI:195366"/>
    </ligand>
</feature>
<dbReference type="OrthoDB" id="9806170at2"/>
<dbReference type="HAMAP" id="MF_01930">
    <property type="entry name" value="PurN"/>
    <property type="match status" value="1"/>
</dbReference>
<evidence type="ECO:0000259" key="7">
    <source>
        <dbReference type="Pfam" id="PF00551"/>
    </source>
</evidence>
<dbReference type="AlphaFoldDB" id="A0A2S8GCI9"/>
<keyword evidence="2 6" id="KW-0808">Transferase</keyword>
<dbReference type="GO" id="GO:0005829">
    <property type="term" value="C:cytosol"/>
    <property type="evidence" value="ECO:0007669"/>
    <property type="project" value="TreeGrafter"/>
</dbReference>
<evidence type="ECO:0000256" key="2">
    <source>
        <dbReference type="ARBA" id="ARBA00022679"/>
    </source>
</evidence>
<comment type="catalytic activity">
    <reaction evidence="5 6">
        <text>N(1)-(5-phospho-beta-D-ribosyl)glycinamide + (6R)-10-formyltetrahydrofolate = N(2)-formyl-N(1)-(5-phospho-beta-D-ribosyl)glycinamide + (6S)-5,6,7,8-tetrahydrofolate + H(+)</text>
        <dbReference type="Rhea" id="RHEA:15053"/>
        <dbReference type="ChEBI" id="CHEBI:15378"/>
        <dbReference type="ChEBI" id="CHEBI:57453"/>
        <dbReference type="ChEBI" id="CHEBI:143788"/>
        <dbReference type="ChEBI" id="CHEBI:147286"/>
        <dbReference type="ChEBI" id="CHEBI:195366"/>
        <dbReference type="EC" id="2.1.2.2"/>
    </reaction>
</comment>
<evidence type="ECO:0000313" key="9">
    <source>
        <dbReference type="Proteomes" id="UP000237819"/>
    </source>
</evidence>
<evidence type="ECO:0000256" key="6">
    <source>
        <dbReference type="HAMAP-Rule" id="MF_01930"/>
    </source>
</evidence>
<dbReference type="Gene3D" id="3.40.50.170">
    <property type="entry name" value="Formyl transferase, N-terminal domain"/>
    <property type="match status" value="1"/>
</dbReference>
<protein>
    <recommendedName>
        <fullName evidence="6">Phosphoribosylglycinamide formyltransferase</fullName>
        <ecNumber evidence="6">2.1.2.2</ecNumber>
    </recommendedName>
    <alternativeName>
        <fullName evidence="6">5'-phosphoribosylglycinamide transformylase</fullName>
    </alternativeName>
    <alternativeName>
        <fullName evidence="6">GAR transformylase</fullName>
        <shortName evidence="6">GART</shortName>
    </alternativeName>
</protein>
<dbReference type="NCBIfam" id="TIGR00639">
    <property type="entry name" value="PurN"/>
    <property type="match status" value="1"/>
</dbReference>
<dbReference type="GO" id="GO:0006189">
    <property type="term" value="P:'de novo' IMP biosynthetic process"/>
    <property type="evidence" value="ECO:0007669"/>
    <property type="project" value="UniProtKB-UniRule"/>
</dbReference>
<dbReference type="RefSeq" id="WP_105338764.1">
    <property type="nucleotide sequence ID" value="NZ_PUHZ01000025.1"/>
</dbReference>
<dbReference type="InterPro" id="IPR036477">
    <property type="entry name" value="Formyl_transf_N_sf"/>
</dbReference>
<dbReference type="InterPro" id="IPR004607">
    <property type="entry name" value="GART"/>
</dbReference>
<evidence type="ECO:0000256" key="4">
    <source>
        <dbReference type="ARBA" id="ARBA00038440"/>
    </source>
</evidence>
<dbReference type="EC" id="2.1.2.2" evidence="6"/>
<sequence length="220" mass="23468">MTDSAPTTSKHTSANPLKIAVLISGGGTTLRNLLERIDQDHLPLEIVLVISSSRTAKGMVFAENANIPCKIITTQDHPQIADFSADIFHACRKAGVELVVMGGFLKRIAVPADFENRVVNIHPSLIPSFCGEGFYGGRVHAAVLEYGAKLSGCTVHFVDDHYDHGPIIAQQAVEVLPGDTPATLAERVFEAECQLYPATISAIAEGRVSAAGRQITVQPG</sequence>
<dbReference type="PANTHER" id="PTHR43369:SF2">
    <property type="entry name" value="PHOSPHORIBOSYLGLYCINAMIDE FORMYLTRANSFERASE"/>
    <property type="match status" value="1"/>
</dbReference>
<evidence type="ECO:0000256" key="3">
    <source>
        <dbReference type="ARBA" id="ARBA00022755"/>
    </source>
</evidence>
<evidence type="ECO:0000313" key="8">
    <source>
        <dbReference type="EMBL" id="PQO42182.1"/>
    </source>
</evidence>
<organism evidence="8 9">
    <name type="scientific">Blastopirellula marina</name>
    <dbReference type="NCBI Taxonomy" id="124"/>
    <lineage>
        <taxon>Bacteria</taxon>
        <taxon>Pseudomonadati</taxon>
        <taxon>Planctomycetota</taxon>
        <taxon>Planctomycetia</taxon>
        <taxon>Pirellulales</taxon>
        <taxon>Pirellulaceae</taxon>
        <taxon>Blastopirellula</taxon>
    </lineage>
</organism>
<comment type="function">
    <text evidence="6">Catalyzes the transfer of a formyl group from 10-formyltetrahydrofolate to 5-phospho-ribosyl-glycinamide (GAR), producing 5-phospho-ribosyl-N-formylglycinamide (FGAR) and tetrahydrofolate.</text>
</comment>
<dbReference type="EMBL" id="PUHZ01000025">
    <property type="protein sequence ID" value="PQO42182.1"/>
    <property type="molecule type" value="Genomic_DNA"/>
</dbReference>
<reference evidence="8 9" key="1">
    <citation type="submission" date="2018-02" db="EMBL/GenBank/DDBJ databases">
        <title>Comparative genomes isolates from brazilian mangrove.</title>
        <authorList>
            <person name="Araujo J.E."/>
            <person name="Taketani R.G."/>
            <person name="Silva M.C.P."/>
            <person name="Loureco M.V."/>
            <person name="Andreote F.D."/>
        </authorList>
    </citation>
    <scope>NUCLEOTIDE SEQUENCE [LARGE SCALE GENOMIC DNA]</scope>
    <source>
        <strain evidence="8 9">Nap-Phe MGV</strain>
    </source>
</reference>
<comment type="pathway">
    <text evidence="1 6">Purine metabolism; IMP biosynthesis via de novo pathway; N(2)-formyl-N(1)-(5-phospho-D-ribosyl)glycinamide from N(1)-(5-phospho-D-ribosyl)glycinamide (10-formyl THF route): step 1/1.</text>
</comment>
<proteinExistence type="inferred from homology"/>
<feature type="domain" description="Formyl transferase N-terminal" evidence="7">
    <location>
        <begin position="18"/>
        <end position="200"/>
    </location>
</feature>
<dbReference type="InterPro" id="IPR002376">
    <property type="entry name" value="Formyl_transf_N"/>
</dbReference>
<keyword evidence="3 6" id="KW-0658">Purine biosynthesis</keyword>